<evidence type="ECO:0000313" key="2">
    <source>
        <dbReference type="EMBL" id="RUS77441.1"/>
    </source>
</evidence>
<proteinExistence type="predicted"/>
<feature type="compositionally biased region" description="Polar residues" evidence="1">
    <location>
        <begin position="225"/>
        <end position="247"/>
    </location>
</feature>
<feature type="non-terminal residue" evidence="2">
    <location>
        <position position="1"/>
    </location>
</feature>
<dbReference type="AlphaFoldDB" id="A0A3S1BCH1"/>
<dbReference type="Proteomes" id="UP000271974">
    <property type="component" value="Unassembled WGS sequence"/>
</dbReference>
<dbReference type="OrthoDB" id="196547at2759"/>
<feature type="compositionally biased region" description="Polar residues" evidence="1">
    <location>
        <begin position="159"/>
        <end position="168"/>
    </location>
</feature>
<feature type="non-terminal residue" evidence="2">
    <location>
        <position position="323"/>
    </location>
</feature>
<feature type="compositionally biased region" description="Acidic residues" evidence="1">
    <location>
        <begin position="13"/>
        <end position="24"/>
    </location>
</feature>
<feature type="compositionally biased region" description="Polar residues" evidence="1">
    <location>
        <begin position="85"/>
        <end position="94"/>
    </location>
</feature>
<protein>
    <submittedName>
        <fullName evidence="2">Uncharacterized protein</fullName>
    </submittedName>
</protein>
<keyword evidence="3" id="KW-1185">Reference proteome</keyword>
<feature type="region of interest" description="Disordered" evidence="1">
    <location>
        <begin position="75"/>
        <end position="119"/>
    </location>
</feature>
<organism evidence="2 3">
    <name type="scientific">Elysia chlorotica</name>
    <name type="common">Eastern emerald elysia</name>
    <name type="synonym">Sea slug</name>
    <dbReference type="NCBI Taxonomy" id="188477"/>
    <lineage>
        <taxon>Eukaryota</taxon>
        <taxon>Metazoa</taxon>
        <taxon>Spiralia</taxon>
        <taxon>Lophotrochozoa</taxon>
        <taxon>Mollusca</taxon>
        <taxon>Gastropoda</taxon>
        <taxon>Heterobranchia</taxon>
        <taxon>Euthyneura</taxon>
        <taxon>Panpulmonata</taxon>
        <taxon>Sacoglossa</taxon>
        <taxon>Placobranchoidea</taxon>
        <taxon>Plakobranchidae</taxon>
        <taxon>Elysia</taxon>
    </lineage>
</organism>
<evidence type="ECO:0000256" key="1">
    <source>
        <dbReference type="SAM" id="MobiDB-lite"/>
    </source>
</evidence>
<feature type="compositionally biased region" description="Basic and acidic residues" evidence="1">
    <location>
        <begin position="25"/>
        <end position="44"/>
    </location>
</feature>
<dbReference type="EMBL" id="RQTK01000580">
    <property type="protein sequence ID" value="RUS77441.1"/>
    <property type="molecule type" value="Genomic_DNA"/>
</dbReference>
<reference evidence="2 3" key="1">
    <citation type="submission" date="2019-01" db="EMBL/GenBank/DDBJ databases">
        <title>A draft genome assembly of the solar-powered sea slug Elysia chlorotica.</title>
        <authorList>
            <person name="Cai H."/>
            <person name="Li Q."/>
            <person name="Fang X."/>
            <person name="Li J."/>
            <person name="Curtis N.E."/>
            <person name="Altenburger A."/>
            <person name="Shibata T."/>
            <person name="Feng M."/>
            <person name="Maeda T."/>
            <person name="Schwartz J.A."/>
            <person name="Shigenobu S."/>
            <person name="Lundholm N."/>
            <person name="Nishiyama T."/>
            <person name="Yang H."/>
            <person name="Hasebe M."/>
            <person name="Li S."/>
            <person name="Pierce S.K."/>
            <person name="Wang J."/>
        </authorList>
    </citation>
    <scope>NUCLEOTIDE SEQUENCE [LARGE SCALE GENOMIC DNA]</scope>
    <source>
        <strain evidence="2">EC2010</strain>
        <tissue evidence="2">Whole organism of an adult</tissue>
    </source>
</reference>
<comment type="caution">
    <text evidence="2">The sequence shown here is derived from an EMBL/GenBank/DDBJ whole genome shotgun (WGS) entry which is preliminary data.</text>
</comment>
<name>A0A3S1BCH1_ELYCH</name>
<gene>
    <name evidence="2" type="ORF">EGW08_014794</name>
</gene>
<feature type="region of interest" description="Disordered" evidence="1">
    <location>
        <begin position="1"/>
        <end position="56"/>
    </location>
</feature>
<feature type="region of interest" description="Disordered" evidence="1">
    <location>
        <begin position="201"/>
        <end position="247"/>
    </location>
</feature>
<feature type="region of interest" description="Disordered" evidence="1">
    <location>
        <begin position="148"/>
        <end position="184"/>
    </location>
</feature>
<accession>A0A3S1BCH1</accession>
<sequence>LPVVQIKLHSCDTVDEGDEDGDKDENERGVHRDGPSPSVSEHRWSSHAVGGAVKPKWTDEDLDAFVRQLSNPQHHVTKLGPIKPATTNVGGTTETGRHSAHVQGKQQYLPGSGGLDSPRKDSFELCQELQDVDIVRAPLARSETDTSVALTCERHARQNQKNTANLSRSGEDVSTSSRTGSGGGLISGLSGLRLIKNKKLARSSHANAKRNATAAAMQKSKDDISTGNQGSSTTASDTVTFSCNGSSPESSDIEATMLTTATAAANQTAVSGKDSVVMSKKRRFRKILSRPLNRSQSAGCAKDVPAHALFLEKQQKKCKDDEM</sequence>
<evidence type="ECO:0000313" key="3">
    <source>
        <dbReference type="Proteomes" id="UP000271974"/>
    </source>
</evidence>